<dbReference type="SMART" id="SM01408">
    <property type="entry name" value="ING"/>
    <property type="match status" value="1"/>
</dbReference>
<feature type="compositionally biased region" description="Basic and acidic residues" evidence="11">
    <location>
        <begin position="638"/>
        <end position="649"/>
    </location>
</feature>
<feature type="compositionally biased region" description="Low complexity" evidence="11">
    <location>
        <begin position="625"/>
        <end position="634"/>
    </location>
</feature>
<feature type="binding site" evidence="8">
    <location>
        <position position="762"/>
    </location>
    <ligand>
        <name>Zn(2+)</name>
        <dbReference type="ChEBI" id="CHEBI:29105"/>
        <label>1</label>
    </ligand>
</feature>
<dbReference type="InterPro" id="IPR011011">
    <property type="entry name" value="Znf_FYVE_PHD"/>
</dbReference>
<feature type="binding site" evidence="8">
    <location>
        <position position="779"/>
    </location>
    <ligand>
        <name>Zn(2+)</name>
        <dbReference type="ChEBI" id="CHEBI:29105"/>
        <label>2</label>
    </ligand>
</feature>
<dbReference type="Gene3D" id="3.30.40.10">
    <property type="entry name" value="Zinc/RING finger domain, C3HC4 (zinc finger)"/>
    <property type="match status" value="1"/>
</dbReference>
<reference evidence="13" key="1">
    <citation type="journal article" date="2020" name="Stud. Mycol.">
        <title>101 Dothideomycetes genomes: a test case for predicting lifestyles and emergence of pathogens.</title>
        <authorList>
            <person name="Haridas S."/>
            <person name="Albert R."/>
            <person name="Binder M."/>
            <person name="Bloem J."/>
            <person name="Labutti K."/>
            <person name="Salamov A."/>
            <person name="Andreopoulos B."/>
            <person name="Baker S."/>
            <person name="Barry K."/>
            <person name="Bills G."/>
            <person name="Bluhm B."/>
            <person name="Cannon C."/>
            <person name="Castanera R."/>
            <person name="Culley D."/>
            <person name="Daum C."/>
            <person name="Ezra D."/>
            <person name="Gonzalez J."/>
            <person name="Henrissat B."/>
            <person name="Kuo A."/>
            <person name="Liang C."/>
            <person name="Lipzen A."/>
            <person name="Lutzoni F."/>
            <person name="Magnuson J."/>
            <person name="Mondo S."/>
            <person name="Nolan M."/>
            <person name="Ohm R."/>
            <person name="Pangilinan J."/>
            <person name="Park H.-J."/>
            <person name="Ramirez L."/>
            <person name="Alfaro M."/>
            <person name="Sun H."/>
            <person name="Tritt A."/>
            <person name="Yoshinaga Y."/>
            <person name="Zwiers L.-H."/>
            <person name="Turgeon B."/>
            <person name="Goodwin S."/>
            <person name="Spatafora J."/>
            <person name="Crous P."/>
            <person name="Grigoriev I."/>
        </authorList>
    </citation>
    <scope>NUCLEOTIDE SEQUENCE</scope>
    <source>
        <strain evidence="13">CBS 119925</strain>
    </source>
</reference>
<dbReference type="InterPro" id="IPR019787">
    <property type="entry name" value="Znf_PHD-finger"/>
</dbReference>
<dbReference type="OrthoDB" id="5411773at2759"/>
<organism evidence="13 14">
    <name type="scientific">Sporormia fimetaria CBS 119925</name>
    <dbReference type="NCBI Taxonomy" id="1340428"/>
    <lineage>
        <taxon>Eukaryota</taxon>
        <taxon>Fungi</taxon>
        <taxon>Dikarya</taxon>
        <taxon>Ascomycota</taxon>
        <taxon>Pezizomycotina</taxon>
        <taxon>Dothideomycetes</taxon>
        <taxon>Pleosporomycetidae</taxon>
        <taxon>Pleosporales</taxon>
        <taxon>Sporormiaceae</taxon>
        <taxon>Sporormia</taxon>
    </lineage>
</organism>
<feature type="compositionally biased region" description="Basic residues" evidence="11">
    <location>
        <begin position="204"/>
        <end position="219"/>
    </location>
</feature>
<dbReference type="PROSITE" id="PS01359">
    <property type="entry name" value="ZF_PHD_1"/>
    <property type="match status" value="1"/>
</dbReference>
<keyword evidence="14" id="KW-1185">Reference proteome</keyword>
<feature type="region of interest" description="Disordered" evidence="11">
    <location>
        <begin position="131"/>
        <end position="247"/>
    </location>
</feature>
<feature type="coiled-coil region" evidence="10">
    <location>
        <begin position="369"/>
        <end position="403"/>
    </location>
</feature>
<comment type="subcellular location">
    <subcellularLocation>
        <location evidence="1">Nucleus</location>
    </subcellularLocation>
</comment>
<dbReference type="EMBL" id="MU006601">
    <property type="protein sequence ID" value="KAF2743011.1"/>
    <property type="molecule type" value="Genomic_DNA"/>
</dbReference>
<evidence type="ECO:0000313" key="13">
    <source>
        <dbReference type="EMBL" id="KAF2743011.1"/>
    </source>
</evidence>
<evidence type="ECO:0000256" key="2">
    <source>
        <dbReference type="ARBA" id="ARBA00010210"/>
    </source>
</evidence>
<dbReference type="InterPro" id="IPR024610">
    <property type="entry name" value="ING_N_histone-binding"/>
</dbReference>
<evidence type="ECO:0000256" key="1">
    <source>
        <dbReference type="ARBA" id="ARBA00004123"/>
    </source>
</evidence>
<dbReference type="PANTHER" id="PTHR10333:SF94">
    <property type="entry name" value="FINGER DOMAIN PROTEIN, PUTATIVE (AFU_ORTHOLOGUE AFUA_3G11940)-RELATED"/>
    <property type="match status" value="1"/>
</dbReference>
<dbReference type="GO" id="GO:0000123">
    <property type="term" value="C:histone acetyltransferase complex"/>
    <property type="evidence" value="ECO:0007669"/>
    <property type="project" value="TreeGrafter"/>
</dbReference>
<evidence type="ECO:0000256" key="11">
    <source>
        <dbReference type="SAM" id="MobiDB-lite"/>
    </source>
</evidence>
<dbReference type="InterPro" id="IPR013083">
    <property type="entry name" value="Znf_RING/FYVE/PHD"/>
</dbReference>
<dbReference type="Gene3D" id="6.10.140.1740">
    <property type="match status" value="1"/>
</dbReference>
<dbReference type="InterPro" id="IPR001965">
    <property type="entry name" value="Znf_PHD"/>
</dbReference>
<evidence type="ECO:0000313" key="14">
    <source>
        <dbReference type="Proteomes" id="UP000799440"/>
    </source>
</evidence>
<sequence>MAEVAPAVAPEPEPQPVADPDAQTTVNDFIDYTEYFPSDLQRSLRLIADRDATCVRATANVHDLTVLYQKLPHLPASERPDPVKLRRRIAAELEVAIRCREQSYAEATRLYEGAHRRWRRLAVIRTKLLALPQPPSRDPTPAPVSPQASRSLQRPLDKTSRLHFAHGAATIRREQDRKPARAASVGSSIYDSDASRAGLLAEPKRKRPKDRTPRPRPPRPRQPGPAPISTSTALAMLSPPPSDARPGSRYAPWFKLTEWEMAVLRKNMKKNAMWTPSDTMIRRELERKQRGHHFYELEKARCEAAGEEFLDEEPTAPTRRPPAAATAEAPVVVHSEPAAAADAPRDTVKDDTATVNRGMKLNEAKEAKRAKRETQREQAIQAAQDLEETARKVKEAAEGLKEIDLTLQPVDAKPVRTDTQNILIKRKRESSGAPTVDSSGPRTREMSHASQDSTILPPEPKRLRTGAGTFTISLKPPAPAPKPPGTSITAPESLTAIPAPAVSADTVSTHPDPASSATAGVESAMRNTEHGSSEGIAPPAQTDQKPGAAEIPQAASAAETAPAEPALQPSVFNAPSQPVLTAASSRPRRESIAPAKLSSPDPAPTEPAKRRKTPAVEPGSDHAVEAAQAAHPAAQSEGKADAHTSKEAAKAAPTRPRSSRSHVPTPKAMSEEPKLSNIGKSTRELRRHSIVNRPDIPLPTRTSARRKPPPRGEVSASENGQMVTKVKRARGNKKKKKTDGKAEEGAKEEQEVDIDPNEPRYCICDDVSYGEMIQCDNHCEKEWFHFECVGLTSDGVPTRRKKWYCPDCRKLLGTDAYGNREGGQQALPGRTRANR</sequence>
<keyword evidence="6" id="KW-0539">Nucleus</keyword>
<comment type="similarity">
    <text evidence="2">Belongs to the ING family.</text>
</comment>
<protein>
    <recommendedName>
        <fullName evidence="12">PHD-type domain-containing protein</fullName>
    </recommendedName>
</protein>
<dbReference type="SUPFAM" id="SSF57903">
    <property type="entry name" value="FYVE/PHD zinc finger"/>
    <property type="match status" value="1"/>
</dbReference>
<evidence type="ECO:0000256" key="3">
    <source>
        <dbReference type="ARBA" id="ARBA00022723"/>
    </source>
</evidence>
<feature type="compositionally biased region" description="Low complexity" evidence="11">
    <location>
        <begin position="548"/>
        <end position="566"/>
    </location>
</feature>
<accession>A0A6A6V119</accession>
<feature type="site" description="Histone H3K4me3 binding" evidence="7">
    <location>
        <position position="776"/>
    </location>
</feature>
<feature type="site" description="Histone H3K4me3 binding" evidence="7">
    <location>
        <position position="772"/>
    </location>
</feature>
<dbReference type="GO" id="GO:0006355">
    <property type="term" value="P:regulation of DNA-templated transcription"/>
    <property type="evidence" value="ECO:0007669"/>
    <property type="project" value="TreeGrafter"/>
</dbReference>
<evidence type="ECO:0000256" key="8">
    <source>
        <dbReference type="PIRSR" id="PIRSR628651-51"/>
    </source>
</evidence>
<dbReference type="PANTHER" id="PTHR10333">
    <property type="entry name" value="INHIBITOR OF GROWTH PROTEIN"/>
    <property type="match status" value="1"/>
</dbReference>
<evidence type="ECO:0000256" key="6">
    <source>
        <dbReference type="ARBA" id="ARBA00023242"/>
    </source>
</evidence>
<feature type="domain" description="PHD-type" evidence="12">
    <location>
        <begin position="759"/>
        <end position="811"/>
    </location>
</feature>
<feature type="binding site" evidence="8">
    <location>
        <position position="785"/>
    </location>
    <ligand>
        <name>Zn(2+)</name>
        <dbReference type="ChEBI" id="CHEBI:29105"/>
        <label>1</label>
    </ligand>
</feature>
<keyword evidence="10" id="KW-0175">Coiled coil</keyword>
<feature type="region of interest" description="Disordered" evidence="11">
    <location>
        <begin position="420"/>
        <end position="752"/>
    </location>
</feature>
<keyword evidence="5 8" id="KW-0862">Zinc</keyword>
<name>A0A6A6V119_9PLEO</name>
<evidence type="ECO:0000256" key="7">
    <source>
        <dbReference type="PIRSR" id="PIRSR628651-50"/>
    </source>
</evidence>
<feature type="binding site" evidence="8">
    <location>
        <position position="764"/>
    </location>
    <ligand>
        <name>Zn(2+)</name>
        <dbReference type="ChEBI" id="CHEBI:29105"/>
        <label>1</label>
    </ligand>
</feature>
<feature type="binding site" evidence="8">
    <location>
        <position position="775"/>
    </location>
    <ligand>
        <name>Zn(2+)</name>
        <dbReference type="ChEBI" id="CHEBI:29105"/>
        <label>2</label>
    </ligand>
</feature>
<evidence type="ECO:0000256" key="10">
    <source>
        <dbReference type="SAM" id="Coils"/>
    </source>
</evidence>
<feature type="binding site" evidence="8">
    <location>
        <position position="808"/>
    </location>
    <ligand>
        <name>Zn(2+)</name>
        <dbReference type="ChEBI" id="CHEBI:29105"/>
        <label>2</label>
    </ligand>
</feature>
<feature type="compositionally biased region" description="Polar residues" evidence="11">
    <location>
        <begin position="570"/>
        <end position="584"/>
    </location>
</feature>
<feature type="compositionally biased region" description="Polar residues" evidence="11">
    <location>
        <begin position="432"/>
        <end position="441"/>
    </location>
</feature>
<feature type="compositionally biased region" description="Pro residues" evidence="11">
    <location>
        <begin position="132"/>
        <end position="144"/>
    </location>
</feature>
<dbReference type="PROSITE" id="PS50016">
    <property type="entry name" value="ZF_PHD_2"/>
    <property type="match status" value="1"/>
</dbReference>
<keyword evidence="3 8" id="KW-0479">Metal-binding</keyword>
<dbReference type="GO" id="GO:0008270">
    <property type="term" value="F:zinc ion binding"/>
    <property type="evidence" value="ECO:0007669"/>
    <property type="project" value="UniProtKB-KW"/>
</dbReference>
<evidence type="ECO:0000259" key="12">
    <source>
        <dbReference type="PROSITE" id="PS50016"/>
    </source>
</evidence>
<dbReference type="InterPro" id="IPR028651">
    <property type="entry name" value="ING_fam"/>
</dbReference>
<feature type="binding site" evidence="8">
    <location>
        <position position="805"/>
    </location>
    <ligand>
        <name>Zn(2+)</name>
        <dbReference type="ChEBI" id="CHEBI:29105"/>
        <label>2</label>
    </ligand>
</feature>
<feature type="compositionally biased region" description="Basic residues" evidence="11">
    <location>
        <begin position="725"/>
        <end position="738"/>
    </location>
</feature>
<feature type="site" description="Histone H3K4me3 binding" evidence="7">
    <location>
        <position position="761"/>
    </location>
</feature>
<evidence type="ECO:0000256" key="9">
    <source>
        <dbReference type="PROSITE-ProRule" id="PRU00146"/>
    </source>
</evidence>
<dbReference type="AlphaFoldDB" id="A0A6A6V119"/>
<keyword evidence="4 9" id="KW-0863">Zinc-finger</keyword>
<gene>
    <name evidence="13" type="ORF">M011DRAFT_497160</name>
</gene>
<dbReference type="SMART" id="SM00249">
    <property type="entry name" value="PHD"/>
    <property type="match status" value="1"/>
</dbReference>
<evidence type="ECO:0000256" key="4">
    <source>
        <dbReference type="ARBA" id="ARBA00022771"/>
    </source>
</evidence>
<dbReference type="Pfam" id="PF00628">
    <property type="entry name" value="PHD"/>
    <property type="match status" value="1"/>
</dbReference>
<dbReference type="Proteomes" id="UP000799440">
    <property type="component" value="Unassembled WGS sequence"/>
</dbReference>
<dbReference type="CDD" id="cd15505">
    <property type="entry name" value="PHD_ING"/>
    <property type="match status" value="1"/>
</dbReference>
<dbReference type="InterPro" id="IPR019786">
    <property type="entry name" value="Zinc_finger_PHD-type_CS"/>
</dbReference>
<feature type="binding site" evidence="8">
    <location>
        <position position="788"/>
    </location>
    <ligand>
        <name>Zn(2+)</name>
        <dbReference type="ChEBI" id="CHEBI:29105"/>
        <label>1</label>
    </ligand>
</feature>
<proteinExistence type="inferred from homology"/>
<evidence type="ECO:0000256" key="5">
    <source>
        <dbReference type="ARBA" id="ARBA00022833"/>
    </source>
</evidence>
<feature type="site" description="Histone H3K4me3 binding" evidence="7">
    <location>
        <position position="783"/>
    </location>
</feature>
<dbReference type="GO" id="GO:0005634">
    <property type="term" value="C:nucleus"/>
    <property type="evidence" value="ECO:0007669"/>
    <property type="project" value="UniProtKB-SubCell"/>
</dbReference>
<feature type="region of interest" description="Disordered" evidence="11">
    <location>
        <begin position="1"/>
        <end position="22"/>
    </location>
</feature>
<dbReference type="GO" id="GO:0004402">
    <property type="term" value="F:histone acetyltransferase activity"/>
    <property type="evidence" value="ECO:0007669"/>
    <property type="project" value="TreeGrafter"/>
</dbReference>
<feature type="compositionally biased region" description="Basic and acidic residues" evidence="11">
    <location>
        <begin position="739"/>
        <end position="749"/>
    </location>
</feature>